<dbReference type="Proteomes" id="UP000607653">
    <property type="component" value="Unassembled WGS sequence"/>
</dbReference>
<sequence length="55" mass="6188">MNQTSNNCTSIFLGGHCDEGESPASSIFLLNNLKCNKKLRKKNHLDRIIEPNKSK</sequence>
<name>A0A822XG51_NELNU</name>
<protein>
    <submittedName>
        <fullName evidence="1">Uncharacterized protein</fullName>
    </submittedName>
</protein>
<accession>A0A822XG51</accession>
<gene>
    <name evidence="1" type="ORF">HUJ06_019268</name>
</gene>
<dbReference type="AlphaFoldDB" id="A0A822XG51"/>
<evidence type="ECO:0000313" key="2">
    <source>
        <dbReference type="Proteomes" id="UP000607653"/>
    </source>
</evidence>
<comment type="caution">
    <text evidence="1">The sequence shown here is derived from an EMBL/GenBank/DDBJ whole genome shotgun (WGS) entry which is preliminary data.</text>
</comment>
<organism evidence="1 2">
    <name type="scientific">Nelumbo nucifera</name>
    <name type="common">Sacred lotus</name>
    <dbReference type="NCBI Taxonomy" id="4432"/>
    <lineage>
        <taxon>Eukaryota</taxon>
        <taxon>Viridiplantae</taxon>
        <taxon>Streptophyta</taxon>
        <taxon>Embryophyta</taxon>
        <taxon>Tracheophyta</taxon>
        <taxon>Spermatophyta</taxon>
        <taxon>Magnoliopsida</taxon>
        <taxon>Proteales</taxon>
        <taxon>Nelumbonaceae</taxon>
        <taxon>Nelumbo</taxon>
    </lineage>
</organism>
<keyword evidence="2" id="KW-1185">Reference proteome</keyword>
<dbReference type="EMBL" id="DUZY01000001">
    <property type="protein sequence ID" value="DAD17805.1"/>
    <property type="molecule type" value="Genomic_DNA"/>
</dbReference>
<proteinExistence type="predicted"/>
<evidence type="ECO:0000313" key="1">
    <source>
        <dbReference type="EMBL" id="DAD17805.1"/>
    </source>
</evidence>
<reference evidence="1 2" key="1">
    <citation type="journal article" date="2020" name="Mol. Biol. Evol.">
        <title>Distinct Expression and Methylation Patterns for Genes with Different Fates following a Single Whole-Genome Duplication in Flowering Plants.</title>
        <authorList>
            <person name="Shi T."/>
            <person name="Rahmani R.S."/>
            <person name="Gugger P.F."/>
            <person name="Wang M."/>
            <person name="Li H."/>
            <person name="Zhang Y."/>
            <person name="Li Z."/>
            <person name="Wang Q."/>
            <person name="Van de Peer Y."/>
            <person name="Marchal K."/>
            <person name="Chen J."/>
        </authorList>
    </citation>
    <scope>NUCLEOTIDE SEQUENCE [LARGE SCALE GENOMIC DNA]</scope>
    <source>
        <tissue evidence="1">Leaf</tissue>
    </source>
</reference>